<evidence type="ECO:0000313" key="3">
    <source>
        <dbReference type="Proteomes" id="UP000652761"/>
    </source>
</evidence>
<dbReference type="PROSITE" id="PS50011">
    <property type="entry name" value="PROTEIN_KINASE_DOM"/>
    <property type="match status" value="1"/>
</dbReference>
<accession>A0A843WNX7</accession>
<dbReference type="SMART" id="SM00220">
    <property type="entry name" value="S_TKc"/>
    <property type="match status" value="1"/>
</dbReference>
<comment type="caution">
    <text evidence="2">The sequence shown here is derived from an EMBL/GenBank/DDBJ whole genome shotgun (WGS) entry which is preliminary data.</text>
</comment>
<dbReference type="InterPro" id="IPR008271">
    <property type="entry name" value="Ser/Thr_kinase_AS"/>
</dbReference>
<sequence length="271" mass="30384">MRSKEHIQPLIDNKKIYPHFQWGCQVAVKLLSRLSSQGPKEFRAEAVLLTRVHHKNLVCLLGYCQDQYNLALVYEYMDQGTLQDHLSGLDYLHNGCRPPIIHRDVKSSNILLNSEFIAKLADFGLSRAFNDEKKTDTSTAVAGTAGYLDPELNEKSDVYSFGIVLLEILTGQPVFSSWPERRHIAQWVQSRLESGDGINSIVDTRLCGDYNTNSARKLLEIAMTCTFASSMRRPAMSDVMTQLKGCLQTEVARDIIDDSGMPSVDSVQSLP</sequence>
<dbReference type="Gene3D" id="3.30.200.20">
    <property type="entry name" value="Phosphorylase Kinase, domain 1"/>
    <property type="match status" value="1"/>
</dbReference>
<organism evidence="2 3">
    <name type="scientific">Colocasia esculenta</name>
    <name type="common">Wild taro</name>
    <name type="synonym">Arum esculentum</name>
    <dbReference type="NCBI Taxonomy" id="4460"/>
    <lineage>
        <taxon>Eukaryota</taxon>
        <taxon>Viridiplantae</taxon>
        <taxon>Streptophyta</taxon>
        <taxon>Embryophyta</taxon>
        <taxon>Tracheophyta</taxon>
        <taxon>Spermatophyta</taxon>
        <taxon>Magnoliopsida</taxon>
        <taxon>Liliopsida</taxon>
        <taxon>Araceae</taxon>
        <taxon>Aroideae</taxon>
        <taxon>Colocasieae</taxon>
        <taxon>Colocasia</taxon>
    </lineage>
</organism>
<dbReference type="InterPro" id="IPR011009">
    <property type="entry name" value="Kinase-like_dom_sf"/>
</dbReference>
<dbReference type="PROSITE" id="PS00108">
    <property type="entry name" value="PROTEIN_KINASE_ST"/>
    <property type="match status" value="1"/>
</dbReference>
<name>A0A843WNX7_COLES</name>
<protein>
    <recommendedName>
        <fullName evidence="1">Protein kinase domain-containing protein</fullName>
    </recommendedName>
</protein>
<dbReference type="PANTHER" id="PTHR45631">
    <property type="entry name" value="OS07G0107800 PROTEIN-RELATED"/>
    <property type="match status" value="1"/>
</dbReference>
<feature type="domain" description="Protein kinase" evidence="1">
    <location>
        <begin position="1"/>
        <end position="247"/>
    </location>
</feature>
<gene>
    <name evidence="2" type="ORF">Taro_045222</name>
</gene>
<proteinExistence type="predicted"/>
<dbReference type="Gene3D" id="1.10.510.10">
    <property type="entry name" value="Transferase(Phosphotransferase) domain 1"/>
    <property type="match status" value="1"/>
</dbReference>
<dbReference type="InterPro" id="IPR000719">
    <property type="entry name" value="Prot_kinase_dom"/>
</dbReference>
<dbReference type="GO" id="GO:0005524">
    <property type="term" value="F:ATP binding"/>
    <property type="evidence" value="ECO:0007669"/>
    <property type="project" value="InterPro"/>
</dbReference>
<keyword evidence="3" id="KW-1185">Reference proteome</keyword>
<reference evidence="2" key="1">
    <citation type="submission" date="2017-07" db="EMBL/GenBank/DDBJ databases">
        <title>Taro Niue Genome Assembly and Annotation.</title>
        <authorList>
            <person name="Atibalentja N."/>
            <person name="Keating K."/>
            <person name="Fields C.J."/>
        </authorList>
    </citation>
    <scope>NUCLEOTIDE SEQUENCE</scope>
    <source>
        <strain evidence="2">Niue_2</strain>
        <tissue evidence="2">Leaf</tissue>
    </source>
</reference>
<dbReference type="GO" id="GO:0004672">
    <property type="term" value="F:protein kinase activity"/>
    <property type="evidence" value="ECO:0007669"/>
    <property type="project" value="InterPro"/>
</dbReference>
<evidence type="ECO:0000259" key="1">
    <source>
        <dbReference type="PROSITE" id="PS50011"/>
    </source>
</evidence>
<dbReference type="EMBL" id="NMUH01005267">
    <property type="protein sequence ID" value="MQM12312.1"/>
    <property type="molecule type" value="Genomic_DNA"/>
</dbReference>
<dbReference type="AlphaFoldDB" id="A0A843WNX7"/>
<dbReference type="OrthoDB" id="1909384at2759"/>
<dbReference type="SUPFAM" id="SSF56112">
    <property type="entry name" value="Protein kinase-like (PK-like)"/>
    <property type="match status" value="1"/>
</dbReference>
<dbReference type="PANTHER" id="PTHR45631:SF202">
    <property type="entry name" value="SENESCENCE-INDUCED RECEPTOR-LIKE SERINE_THREONINE-PROTEIN KINASE"/>
    <property type="match status" value="1"/>
</dbReference>
<evidence type="ECO:0000313" key="2">
    <source>
        <dbReference type="EMBL" id="MQM12312.1"/>
    </source>
</evidence>
<dbReference type="Pfam" id="PF00069">
    <property type="entry name" value="Pkinase"/>
    <property type="match status" value="1"/>
</dbReference>
<dbReference type="Proteomes" id="UP000652761">
    <property type="component" value="Unassembled WGS sequence"/>
</dbReference>